<sequence length="54" mass="6008">MASHPSSSASQQGAAERQRHDVRAPGPRVSAHPHFPSNNNTTCIEKWRQKKRSS</sequence>
<evidence type="ECO:0000313" key="3">
    <source>
        <dbReference type="Proteomes" id="UP000799753"/>
    </source>
</evidence>
<organism evidence="2 3">
    <name type="scientific">Massarina eburnea CBS 473.64</name>
    <dbReference type="NCBI Taxonomy" id="1395130"/>
    <lineage>
        <taxon>Eukaryota</taxon>
        <taxon>Fungi</taxon>
        <taxon>Dikarya</taxon>
        <taxon>Ascomycota</taxon>
        <taxon>Pezizomycotina</taxon>
        <taxon>Dothideomycetes</taxon>
        <taxon>Pleosporomycetidae</taxon>
        <taxon>Pleosporales</taxon>
        <taxon>Massarineae</taxon>
        <taxon>Massarinaceae</taxon>
        <taxon>Massarina</taxon>
    </lineage>
</organism>
<gene>
    <name evidence="2" type="ORF">P280DRAFT_473756</name>
</gene>
<protein>
    <submittedName>
        <fullName evidence="2">Uncharacterized protein</fullName>
    </submittedName>
</protein>
<dbReference type="EMBL" id="MU006806">
    <property type="protein sequence ID" value="KAF2635473.1"/>
    <property type="molecule type" value="Genomic_DNA"/>
</dbReference>
<evidence type="ECO:0000313" key="2">
    <source>
        <dbReference type="EMBL" id="KAF2635473.1"/>
    </source>
</evidence>
<feature type="compositionally biased region" description="Polar residues" evidence="1">
    <location>
        <begin position="1"/>
        <end position="13"/>
    </location>
</feature>
<proteinExistence type="predicted"/>
<reference evidence="2" key="1">
    <citation type="journal article" date="2020" name="Stud. Mycol.">
        <title>101 Dothideomycetes genomes: a test case for predicting lifestyles and emergence of pathogens.</title>
        <authorList>
            <person name="Haridas S."/>
            <person name="Albert R."/>
            <person name="Binder M."/>
            <person name="Bloem J."/>
            <person name="Labutti K."/>
            <person name="Salamov A."/>
            <person name="Andreopoulos B."/>
            <person name="Baker S."/>
            <person name="Barry K."/>
            <person name="Bills G."/>
            <person name="Bluhm B."/>
            <person name="Cannon C."/>
            <person name="Castanera R."/>
            <person name="Culley D."/>
            <person name="Daum C."/>
            <person name="Ezra D."/>
            <person name="Gonzalez J."/>
            <person name="Henrissat B."/>
            <person name="Kuo A."/>
            <person name="Liang C."/>
            <person name="Lipzen A."/>
            <person name="Lutzoni F."/>
            <person name="Magnuson J."/>
            <person name="Mondo S."/>
            <person name="Nolan M."/>
            <person name="Ohm R."/>
            <person name="Pangilinan J."/>
            <person name="Park H.-J."/>
            <person name="Ramirez L."/>
            <person name="Alfaro M."/>
            <person name="Sun H."/>
            <person name="Tritt A."/>
            <person name="Yoshinaga Y."/>
            <person name="Zwiers L.-H."/>
            <person name="Turgeon B."/>
            <person name="Goodwin S."/>
            <person name="Spatafora J."/>
            <person name="Crous P."/>
            <person name="Grigoriev I."/>
        </authorList>
    </citation>
    <scope>NUCLEOTIDE SEQUENCE</scope>
    <source>
        <strain evidence="2">CBS 473.64</strain>
    </source>
</reference>
<feature type="region of interest" description="Disordered" evidence="1">
    <location>
        <begin position="1"/>
        <end position="54"/>
    </location>
</feature>
<dbReference type="Proteomes" id="UP000799753">
    <property type="component" value="Unassembled WGS sequence"/>
</dbReference>
<keyword evidence="3" id="KW-1185">Reference proteome</keyword>
<name>A0A6A6RK99_9PLEO</name>
<accession>A0A6A6RK99</accession>
<dbReference type="AlphaFoldDB" id="A0A6A6RK99"/>
<evidence type="ECO:0000256" key="1">
    <source>
        <dbReference type="SAM" id="MobiDB-lite"/>
    </source>
</evidence>